<feature type="signal peptide" evidence="1">
    <location>
        <begin position="1"/>
        <end position="24"/>
    </location>
</feature>
<evidence type="ECO:0000313" key="2">
    <source>
        <dbReference type="EMBL" id="SKA37713.1"/>
    </source>
</evidence>
<proteinExistence type="predicted"/>
<evidence type="ECO:0000313" key="3">
    <source>
        <dbReference type="Proteomes" id="UP000190092"/>
    </source>
</evidence>
<feature type="chain" id="PRO_5013295608" evidence="1">
    <location>
        <begin position="25"/>
        <end position="167"/>
    </location>
</feature>
<dbReference type="Proteomes" id="UP000190092">
    <property type="component" value="Unassembled WGS sequence"/>
</dbReference>
<keyword evidence="1" id="KW-0732">Signal</keyword>
<accession>A0A1T4TBC8</accession>
<keyword evidence="3" id="KW-1185">Reference proteome</keyword>
<gene>
    <name evidence="2" type="ORF">SAMN02745126_05944</name>
</gene>
<protein>
    <submittedName>
        <fullName evidence="2">Uncharacterized protein</fullName>
    </submittedName>
</protein>
<name>A0A1T4TBC8_9HYPH</name>
<dbReference type="EMBL" id="FUWJ01000015">
    <property type="protein sequence ID" value="SKA37713.1"/>
    <property type="molecule type" value="Genomic_DNA"/>
</dbReference>
<dbReference type="AlphaFoldDB" id="A0A1T4TBC8"/>
<sequence>MECCRGIGLVAASCLMLLAAPVFGQEIEALVACAPISEAAAAGTWTGGLLLAPCRAPSLPPSFVMPFQSDSSPAAADAAEPLTADLHLASTELGFDKGVGPAPGRSVRYLGHKYRVIDIEVQGGGPSFSGGSAFVVGLAGSSLIVGLKAIEPGSALDPDRADPSVVN</sequence>
<evidence type="ECO:0000256" key="1">
    <source>
        <dbReference type="SAM" id="SignalP"/>
    </source>
</evidence>
<organism evidence="2 3">
    <name type="scientific">Enhydrobacter aerosaccus</name>
    <dbReference type="NCBI Taxonomy" id="225324"/>
    <lineage>
        <taxon>Bacteria</taxon>
        <taxon>Pseudomonadati</taxon>
        <taxon>Pseudomonadota</taxon>
        <taxon>Alphaproteobacteria</taxon>
        <taxon>Hyphomicrobiales</taxon>
        <taxon>Enhydrobacter</taxon>
    </lineage>
</organism>
<reference evidence="3" key="1">
    <citation type="submission" date="2017-02" db="EMBL/GenBank/DDBJ databases">
        <authorList>
            <person name="Varghese N."/>
            <person name="Submissions S."/>
        </authorList>
    </citation>
    <scope>NUCLEOTIDE SEQUENCE [LARGE SCALE GENOMIC DNA]</scope>
    <source>
        <strain evidence="3">ATCC 27094</strain>
    </source>
</reference>